<name>A0A6A4R9P5_9RHOB</name>
<comment type="caution">
    <text evidence="7">The sequence shown here is derived from an EMBL/GenBank/DDBJ whole genome shotgun (WGS) entry which is preliminary data.</text>
</comment>
<dbReference type="GO" id="GO:0009055">
    <property type="term" value="F:electron transfer activity"/>
    <property type="evidence" value="ECO:0007669"/>
    <property type="project" value="InterPro"/>
</dbReference>
<keyword evidence="2 4" id="KW-0479">Metal-binding</keyword>
<dbReference type="PROSITE" id="PS51007">
    <property type="entry name" value="CYTC"/>
    <property type="match status" value="2"/>
</dbReference>
<sequence length="1147" mass="124063">MKTFAIGLTATLAVLLPQTLSAQALNAASDSFANGDFANYEPNLENGEAVFLAANCASCHGVDGDPSILAGGQKIETKFGTLYSPNITTDTDHGIGNWSNDQFLNAVMLGQKPDGGMYYGAVFPFASYAYMRPEDALDMRGYMASLSTSDAASKPHEVNFANAWVLDGWTTTPVSLDMQNDPQLARGQYLVEALGYCAECHTPRLNGIGFKNDRDQDHAFEGESGLLGGYAPNITGRRLSTYPPEAFVTGALRQGLKLNGDPMTDPRMRRISAQMSGLPIKDRAAIYAYLTGAPLDISTLPPEPNDTSVEEAIEPVQVEDMTGADALMGRVNAYCEAKGESSSDLANAPVPASNTGVSPALQAEVDGLVETHCRNCHGPGQTFQSAFFTGDLRDIARDPAVVLPGNPKASPLYESVASNRMPIRSKLTPSELQKVADWIEALANVPTPALPTTVQTAETETPILPRFAGGTLEEQVFSASQDLLGINELDRPFIRYMSFANIPLPEVDCNLEGALRNPMTYLHAGLNKFINSVSRENSLMQIQPVNDTDGALVRIDIRDYGWTTKDWQALTTAAYTAGSADAGFTPDAWADLAEAYPFAVAPNSQAILSTVSGMTSSAVPILRAEWFVRHASQSPYYDLLLRLPGDIRDLESRMGVNVDGAIQRGSVLRTGFVSGASGVSDFNRMLERHSLARDGYYWKSYDFGGDAGRHSLIQHPDGPALVPGLSSGTQGFEHDGGEMIFSLANGMQGYYLSTHEGRRLTVGPTSIVSFRTKPIGKGVEIVNARSCFDCHSNGIIAKRDQLRQFIETNSSFSLQQRDALLNMYRPQEEVDAAFSTDAGRFIASLHELGATEPSPDGRPVSLRAPASAGGGEIVTYLADLYFENLGEEQVAREFFMDPETFSKRIKGIADPELRQVADTWKQRLDAGLFVTRAEVAEHWANMLPRITRMSALDSQEAPISANYSGSAETLVSALSQATYSDQQVFVPADNSFRPLTVPEPTAGQALTLSLSVPKVNTQVGDLLVFDVSSNRRCELQILYVEEGNTVEDLPQEILGARFLEAGEVRRIPDPTSGLVLRFTSPGKGETMLAFCREDGLGEQRINAADAIRKAQDRYQPLTKGLSIEVVSQVEKSAGTSALNAVTFNVTP</sequence>
<proteinExistence type="predicted"/>
<gene>
    <name evidence="7" type="ORF">GP644_21935</name>
</gene>
<feature type="chain" id="PRO_5025607937" evidence="5">
    <location>
        <begin position="23"/>
        <end position="1147"/>
    </location>
</feature>
<evidence type="ECO:0000259" key="6">
    <source>
        <dbReference type="PROSITE" id="PS51007"/>
    </source>
</evidence>
<evidence type="ECO:0000256" key="1">
    <source>
        <dbReference type="ARBA" id="ARBA00022617"/>
    </source>
</evidence>
<keyword evidence="5" id="KW-0732">Signal</keyword>
<dbReference type="SUPFAM" id="SSF46626">
    <property type="entry name" value="Cytochrome c"/>
    <property type="match status" value="3"/>
</dbReference>
<feature type="domain" description="Cytochrome c" evidence="6">
    <location>
        <begin position="182"/>
        <end position="294"/>
    </location>
</feature>
<dbReference type="GO" id="GO:0020037">
    <property type="term" value="F:heme binding"/>
    <property type="evidence" value="ECO:0007669"/>
    <property type="project" value="InterPro"/>
</dbReference>
<accession>A0A6A4R9P5</accession>
<evidence type="ECO:0000256" key="3">
    <source>
        <dbReference type="ARBA" id="ARBA00023004"/>
    </source>
</evidence>
<dbReference type="GO" id="GO:0046872">
    <property type="term" value="F:metal ion binding"/>
    <property type="evidence" value="ECO:0007669"/>
    <property type="project" value="UniProtKB-KW"/>
</dbReference>
<evidence type="ECO:0000313" key="7">
    <source>
        <dbReference type="EMBL" id="KAE9625918.1"/>
    </source>
</evidence>
<dbReference type="AlphaFoldDB" id="A0A6A4R9P5"/>
<dbReference type="RefSeq" id="WP_158981618.1">
    <property type="nucleotide sequence ID" value="NZ_WSFO01000018.1"/>
</dbReference>
<evidence type="ECO:0000256" key="4">
    <source>
        <dbReference type="PROSITE-ProRule" id="PRU00433"/>
    </source>
</evidence>
<evidence type="ECO:0000256" key="2">
    <source>
        <dbReference type="ARBA" id="ARBA00022723"/>
    </source>
</evidence>
<feature type="domain" description="Cytochrome c" evidence="6">
    <location>
        <begin position="42"/>
        <end position="147"/>
    </location>
</feature>
<dbReference type="InterPro" id="IPR051459">
    <property type="entry name" value="Cytochrome_c-type_DH"/>
</dbReference>
<protein>
    <submittedName>
        <fullName evidence="7">C-type cytochrome</fullName>
    </submittedName>
</protein>
<dbReference type="Pfam" id="PF00034">
    <property type="entry name" value="Cytochrom_C"/>
    <property type="match status" value="1"/>
</dbReference>
<keyword evidence="1 4" id="KW-0349">Heme</keyword>
<dbReference type="InterPro" id="IPR036909">
    <property type="entry name" value="Cyt_c-like_dom_sf"/>
</dbReference>
<reference evidence="7 8" key="1">
    <citation type="submission" date="2019-12" db="EMBL/GenBank/DDBJ databases">
        <authorList>
            <person name="Zhang Y.-J."/>
        </authorList>
    </citation>
    <scope>NUCLEOTIDE SEQUENCE [LARGE SCALE GENOMIC DNA]</scope>
    <source>
        <strain evidence="7 8">H18S-6</strain>
    </source>
</reference>
<dbReference type="Proteomes" id="UP000441586">
    <property type="component" value="Unassembled WGS sequence"/>
</dbReference>
<dbReference type="PANTHER" id="PTHR35008">
    <property type="entry name" value="BLL4482 PROTEIN-RELATED"/>
    <property type="match status" value="1"/>
</dbReference>
<dbReference type="PANTHER" id="PTHR35008:SF8">
    <property type="entry name" value="ALCOHOL DEHYDROGENASE CYTOCHROME C SUBUNIT"/>
    <property type="match status" value="1"/>
</dbReference>
<dbReference type="InterPro" id="IPR009056">
    <property type="entry name" value="Cyt_c-like_dom"/>
</dbReference>
<organism evidence="7 8">
    <name type="scientific">Parasedimentitalea maritima</name>
    <dbReference type="NCBI Taxonomy" id="2578117"/>
    <lineage>
        <taxon>Bacteria</taxon>
        <taxon>Pseudomonadati</taxon>
        <taxon>Pseudomonadota</taxon>
        <taxon>Alphaproteobacteria</taxon>
        <taxon>Rhodobacterales</taxon>
        <taxon>Paracoccaceae</taxon>
        <taxon>Parasedimentitalea</taxon>
    </lineage>
</organism>
<dbReference type="EMBL" id="WSFO01000018">
    <property type="protein sequence ID" value="KAE9625918.1"/>
    <property type="molecule type" value="Genomic_DNA"/>
</dbReference>
<evidence type="ECO:0000256" key="5">
    <source>
        <dbReference type="SAM" id="SignalP"/>
    </source>
</evidence>
<evidence type="ECO:0000313" key="8">
    <source>
        <dbReference type="Proteomes" id="UP000441586"/>
    </source>
</evidence>
<feature type="signal peptide" evidence="5">
    <location>
        <begin position="1"/>
        <end position="22"/>
    </location>
</feature>
<keyword evidence="3 4" id="KW-0408">Iron</keyword>
<dbReference type="Gene3D" id="1.10.760.10">
    <property type="entry name" value="Cytochrome c-like domain"/>
    <property type="match status" value="1"/>
</dbReference>